<dbReference type="Pfam" id="PF00690">
    <property type="entry name" value="Cation_ATPase_N"/>
    <property type="match status" value="1"/>
</dbReference>
<evidence type="ECO:0000256" key="6">
    <source>
        <dbReference type="ARBA" id="ARBA00022989"/>
    </source>
</evidence>
<dbReference type="Gene3D" id="1.20.1110.10">
    <property type="entry name" value="Calcium-transporting ATPase, transmembrane domain"/>
    <property type="match status" value="3"/>
</dbReference>
<dbReference type="eggNOG" id="arCOG01578">
    <property type="taxonomic scope" value="Archaea"/>
</dbReference>
<dbReference type="PROSITE" id="PS00154">
    <property type="entry name" value="ATPASE_E1_E2"/>
    <property type="match status" value="1"/>
</dbReference>
<dbReference type="Pfam" id="PF00689">
    <property type="entry name" value="Cation_ATPase_C"/>
    <property type="match status" value="1"/>
</dbReference>
<dbReference type="Gene3D" id="3.40.1110.10">
    <property type="entry name" value="Calcium-transporting ATPase, cytoplasmic domain N"/>
    <property type="match status" value="2"/>
</dbReference>
<feature type="transmembrane region" description="Helical" evidence="8">
    <location>
        <begin position="745"/>
        <end position="766"/>
    </location>
</feature>
<dbReference type="SMART" id="SM00831">
    <property type="entry name" value="Cation_ATPase_N"/>
    <property type="match status" value="1"/>
</dbReference>
<keyword evidence="6 8" id="KW-1133">Transmembrane helix</keyword>
<feature type="transmembrane region" description="Helical" evidence="8">
    <location>
        <begin position="67"/>
        <end position="84"/>
    </location>
</feature>
<reference evidence="11" key="3">
    <citation type="journal article" date="2011" name="PLoS ONE">
        <title>Genome sequence of a mesophilic hydrogenotrophic methanogen Methanocella paludicola, the first cultivated representative of the order Methanocellales.</title>
        <authorList>
            <person name="Sakai S."/>
            <person name="Takaki Y."/>
            <person name="Shimamura S."/>
            <person name="Sekine M."/>
            <person name="Tajima T."/>
            <person name="Kosugi H."/>
            <person name="Ichikawa N."/>
            <person name="Tasumi E."/>
            <person name="Hiraki A.T."/>
            <person name="Shimizu A."/>
            <person name="Kato Y."/>
            <person name="Nishiko R."/>
            <person name="Mori K."/>
            <person name="Fujita N."/>
            <person name="Imachi H."/>
            <person name="Takai K."/>
        </authorList>
    </citation>
    <scope>NUCLEOTIDE SEQUENCE [LARGE SCALE GENOMIC DNA]</scope>
    <source>
        <strain evidence="11">DSM 17711 / JCM 13418 / NBRC 101707 / SANAE</strain>
    </source>
</reference>
<dbReference type="GO" id="GO:0005524">
    <property type="term" value="F:ATP binding"/>
    <property type="evidence" value="ECO:0007669"/>
    <property type="project" value="UniProtKB-KW"/>
</dbReference>
<evidence type="ECO:0000256" key="8">
    <source>
        <dbReference type="SAM" id="Phobius"/>
    </source>
</evidence>
<evidence type="ECO:0000313" key="10">
    <source>
        <dbReference type="EMBL" id="BAI62879.1"/>
    </source>
</evidence>
<dbReference type="GO" id="GO:0005886">
    <property type="term" value="C:plasma membrane"/>
    <property type="evidence" value="ECO:0007669"/>
    <property type="project" value="TreeGrafter"/>
</dbReference>
<dbReference type="Gene3D" id="3.40.50.1000">
    <property type="entry name" value="HAD superfamily/HAD-like"/>
    <property type="match status" value="2"/>
</dbReference>
<proteinExistence type="predicted"/>
<dbReference type="SFLD" id="SFLDF00027">
    <property type="entry name" value="p-type_atpase"/>
    <property type="match status" value="1"/>
</dbReference>
<keyword evidence="11" id="KW-1185">Reference proteome</keyword>
<keyword evidence="5" id="KW-1278">Translocase</keyword>
<keyword evidence="3" id="KW-0547">Nucleotide-binding</keyword>
<dbReference type="SFLD" id="SFLDS00003">
    <property type="entry name" value="Haloacid_Dehalogenase"/>
    <property type="match status" value="1"/>
</dbReference>
<reference evidence="10 11" key="2">
    <citation type="journal article" date="2008" name="Int. J. Syst. Evol. Microbiol.">
        <title>Methanocella paludicola gen. nov., sp. nov., a methane-producing archaeon, the first isolate of the lineage 'Rice Cluster I', and proposal of the new archaeal order Methanocellales ord. nov.</title>
        <authorList>
            <person name="Sakai S."/>
            <person name="Imachi H."/>
            <person name="Hanada S."/>
            <person name="Ohashi A."/>
            <person name="Harada H."/>
            <person name="Kamagata Y."/>
        </authorList>
    </citation>
    <scope>NUCLEOTIDE SEQUENCE [LARGE SCALE GENOMIC DNA]</scope>
    <source>
        <strain evidence="11">DSM 17711 / JCM 13418 / NBRC 101707 / SANAE</strain>
    </source>
</reference>
<evidence type="ECO:0000256" key="7">
    <source>
        <dbReference type="ARBA" id="ARBA00023136"/>
    </source>
</evidence>
<dbReference type="GO" id="GO:1990573">
    <property type="term" value="P:potassium ion import across plasma membrane"/>
    <property type="evidence" value="ECO:0007669"/>
    <property type="project" value="TreeGrafter"/>
</dbReference>
<dbReference type="OrthoDB" id="8588at2157"/>
<feature type="transmembrane region" description="Helical" evidence="8">
    <location>
        <begin position="248"/>
        <end position="273"/>
    </location>
</feature>
<evidence type="ECO:0000313" key="11">
    <source>
        <dbReference type="Proteomes" id="UP000001882"/>
    </source>
</evidence>
<evidence type="ECO:0000256" key="3">
    <source>
        <dbReference type="ARBA" id="ARBA00022741"/>
    </source>
</evidence>
<dbReference type="InterPro" id="IPR023299">
    <property type="entry name" value="ATPase_P-typ_cyto_dom_N"/>
</dbReference>
<dbReference type="EMBL" id="AP011532">
    <property type="protein sequence ID" value="BAI62879.1"/>
    <property type="molecule type" value="Genomic_DNA"/>
</dbReference>
<dbReference type="Gene3D" id="2.70.150.10">
    <property type="entry name" value="Calcium-transporting ATPase, cytoplasmic transduction domain A"/>
    <property type="match status" value="1"/>
</dbReference>
<dbReference type="PANTHER" id="PTHR43294">
    <property type="entry name" value="SODIUM/POTASSIUM-TRANSPORTING ATPASE SUBUNIT ALPHA"/>
    <property type="match status" value="1"/>
</dbReference>
<dbReference type="NCBIfam" id="TIGR01494">
    <property type="entry name" value="ATPase_P-type"/>
    <property type="match status" value="2"/>
</dbReference>
<dbReference type="PRINTS" id="PR00119">
    <property type="entry name" value="CATATPASE"/>
</dbReference>
<reference evidence="10 11" key="1">
    <citation type="journal article" date="2007" name="Appl. Environ. Microbiol.">
        <title>Isolation of key methanogens for global methane emission from rice paddy fields: a novel isolate affiliated with the clone cluster rice cluster I.</title>
        <authorList>
            <person name="Sakai S."/>
            <person name="Imachi H."/>
            <person name="Sekiguchi Y."/>
            <person name="Ohashi A."/>
            <person name="Harada H."/>
            <person name="Kamagata Y."/>
        </authorList>
    </citation>
    <scope>NUCLEOTIDE SEQUENCE [LARGE SCALE GENOMIC DNA]</scope>
    <source>
        <strain evidence="11">DSM 17711 / JCM 13418 / NBRC 101707 / SANAE</strain>
    </source>
</reference>
<organism evidence="10 11">
    <name type="scientific">Methanocella paludicola (strain DSM 17711 / JCM 13418 / NBRC 101707 / SANAE)</name>
    <dbReference type="NCBI Taxonomy" id="304371"/>
    <lineage>
        <taxon>Archaea</taxon>
        <taxon>Methanobacteriati</taxon>
        <taxon>Methanobacteriota</taxon>
        <taxon>Stenosarchaea group</taxon>
        <taxon>Methanomicrobia</taxon>
        <taxon>Methanocellales</taxon>
        <taxon>Methanocellaceae</taxon>
        <taxon>Methanocella</taxon>
    </lineage>
</organism>
<evidence type="ECO:0000256" key="1">
    <source>
        <dbReference type="ARBA" id="ARBA00004141"/>
    </source>
</evidence>
<gene>
    <name evidence="10" type="ordered locus">MCP_2807</name>
</gene>
<dbReference type="GeneID" id="8682489"/>
<accession>D1Z2F7</accession>
<dbReference type="InterPro" id="IPR050510">
    <property type="entry name" value="Cation_transp_ATPase_P-type"/>
</dbReference>
<dbReference type="Pfam" id="PF00122">
    <property type="entry name" value="E1-E2_ATPase"/>
    <property type="match status" value="1"/>
</dbReference>
<comment type="subcellular location">
    <subcellularLocation>
        <location evidence="1">Membrane</location>
        <topology evidence="1">Multi-pass membrane protein</topology>
    </subcellularLocation>
</comment>
<dbReference type="PATRIC" id="fig|304371.9.peg.2874"/>
<dbReference type="RefSeq" id="WP_012901549.1">
    <property type="nucleotide sequence ID" value="NC_013665.1"/>
</dbReference>
<dbReference type="Proteomes" id="UP000001882">
    <property type="component" value="Chromosome"/>
</dbReference>
<dbReference type="SFLD" id="SFLDG00002">
    <property type="entry name" value="C1.7:_P-type_atpase_like"/>
    <property type="match status" value="1"/>
</dbReference>
<feature type="transmembrane region" description="Helical" evidence="8">
    <location>
        <begin position="215"/>
        <end position="236"/>
    </location>
</feature>
<dbReference type="STRING" id="304371.MCP_2807"/>
<dbReference type="PANTHER" id="PTHR43294:SF20">
    <property type="entry name" value="P-TYPE ATPASE"/>
    <property type="match status" value="1"/>
</dbReference>
<dbReference type="InterPro" id="IPR044492">
    <property type="entry name" value="P_typ_ATPase_HD_dom"/>
</dbReference>
<sequence>MGVEKEITGLTEAEARERLARYGPNRIARPREVSFLGIAAEEIREPMILLLLFVGVVYSFWGNLTDALTIFVVIVLLVLAEVWNEYRAKKAIASLSKIAAPRARVIRGGQVEEIKTDDVVPGDVLVLGQGTRVAADARLLVSYSVQADESALTGESFPEYKKAGDEVFAGTVVVSGEGKAEALATGKDTRLGRLSATAREIKQPKTPLQNAMKSLAKSLVVVALFFSITIPLLGYLRGQPLREMVLTGLALAFAVIPEELPIIITMVLGLGAYQLSKENFLVKKLKAAEVLGDATVILTDKTGTITENKMSVVEVFPPGGKVLDAALESMTDVSLSPTDRAIADSAREAGSVAKGEVVRERSFDPERKTRSLLRRMPGGLCLILTGAPEQVLKSSSAPRPDIEQAVAAETSKGRRVVAVATKQVPESEQGLPFEELENGMDVAGIVGIEDPPRPGVRQTVEKAREAGIRTIMVTGDHPKTAAYVAGEVSIPNERVVTGAELSRMPDGELRKTVEDVSVFARATPEDKYRLVKALRENGDVVAVTGDGINDTLALKGADIGISMGIKGTDVAREAADVVLADDNYVTISHGIFQGRKFFDNLKKGLKYYLSVKTALVLVFLVPVLLSMPLPLAPIQIILLELFMDLAASAGFVAEPAERSIFEPGQKRKLFDRSMIAGIALSGLSLFAAVFGSYYYALYRGYPLAEAQTFAFAAWLIGHVFLAFVSRSEREPLISLGPLTNRVMDVWAVVAFLFLLAIVFTPAGALIKAVSLAPSQVLLVAVFAFVAIFWQEGVKMLRYGPAGTPAIKRSKPAASHDKR</sequence>
<feature type="transmembrane region" description="Helical" evidence="8">
    <location>
        <begin position="674"/>
        <end position="696"/>
    </location>
</feature>
<evidence type="ECO:0000256" key="4">
    <source>
        <dbReference type="ARBA" id="ARBA00022840"/>
    </source>
</evidence>
<dbReference type="SUPFAM" id="SSF81653">
    <property type="entry name" value="Calcium ATPase, transduction domain A"/>
    <property type="match status" value="1"/>
</dbReference>
<dbReference type="InterPro" id="IPR006068">
    <property type="entry name" value="ATPase_P-typ_cation-transptr_C"/>
</dbReference>
<dbReference type="GO" id="GO:0005391">
    <property type="term" value="F:P-type sodium:potassium-exchanging transporter activity"/>
    <property type="evidence" value="ECO:0007669"/>
    <property type="project" value="TreeGrafter"/>
</dbReference>
<dbReference type="SUPFAM" id="SSF56784">
    <property type="entry name" value="HAD-like"/>
    <property type="match status" value="1"/>
</dbReference>
<dbReference type="GO" id="GO:0030007">
    <property type="term" value="P:intracellular potassium ion homeostasis"/>
    <property type="evidence" value="ECO:0007669"/>
    <property type="project" value="TreeGrafter"/>
</dbReference>
<dbReference type="Pfam" id="PF00702">
    <property type="entry name" value="Hydrolase"/>
    <property type="match status" value="1"/>
</dbReference>
<protein>
    <submittedName>
        <fullName evidence="10">Cation-transporting ATPase</fullName>
    </submittedName>
</protein>
<dbReference type="InParanoid" id="D1Z2F7"/>
<feature type="transmembrane region" description="Helical" evidence="8">
    <location>
        <begin position="631"/>
        <end position="653"/>
    </location>
</feature>
<dbReference type="GO" id="GO:0016887">
    <property type="term" value="F:ATP hydrolysis activity"/>
    <property type="evidence" value="ECO:0007669"/>
    <property type="project" value="InterPro"/>
</dbReference>
<dbReference type="SUPFAM" id="SSF81665">
    <property type="entry name" value="Calcium ATPase, transmembrane domain M"/>
    <property type="match status" value="1"/>
</dbReference>
<dbReference type="InterPro" id="IPR004014">
    <property type="entry name" value="ATPase_P-typ_cation-transptr_N"/>
</dbReference>
<keyword evidence="7 8" id="KW-0472">Membrane</keyword>
<feature type="transmembrane region" description="Helical" evidence="8">
    <location>
        <begin position="605"/>
        <end position="625"/>
    </location>
</feature>
<dbReference type="GO" id="GO:0006883">
    <property type="term" value="P:intracellular sodium ion homeostasis"/>
    <property type="evidence" value="ECO:0007669"/>
    <property type="project" value="TreeGrafter"/>
</dbReference>
<keyword evidence="2 8" id="KW-0812">Transmembrane</keyword>
<name>D1Z2F7_METPS</name>
<dbReference type="InterPro" id="IPR008250">
    <property type="entry name" value="ATPase_P-typ_transduc_dom_A_sf"/>
</dbReference>
<feature type="transmembrane region" description="Helical" evidence="8">
    <location>
        <begin position="772"/>
        <end position="789"/>
    </location>
</feature>
<dbReference type="GO" id="GO:1902600">
    <property type="term" value="P:proton transmembrane transport"/>
    <property type="evidence" value="ECO:0007669"/>
    <property type="project" value="TreeGrafter"/>
</dbReference>
<dbReference type="InterPro" id="IPR023298">
    <property type="entry name" value="ATPase_P-typ_TM_dom_sf"/>
</dbReference>
<dbReference type="PRINTS" id="PR00120">
    <property type="entry name" value="HATPASE"/>
</dbReference>
<dbReference type="KEGG" id="mpd:MCP_2807"/>
<feature type="transmembrane region" description="Helical" evidence="8">
    <location>
        <begin position="708"/>
        <end position="724"/>
    </location>
</feature>
<evidence type="ECO:0000256" key="2">
    <source>
        <dbReference type="ARBA" id="ARBA00022692"/>
    </source>
</evidence>
<dbReference type="GO" id="GO:0036376">
    <property type="term" value="P:sodium ion export across plasma membrane"/>
    <property type="evidence" value="ECO:0007669"/>
    <property type="project" value="TreeGrafter"/>
</dbReference>
<evidence type="ECO:0000256" key="5">
    <source>
        <dbReference type="ARBA" id="ARBA00022967"/>
    </source>
</evidence>
<dbReference type="InterPro" id="IPR018303">
    <property type="entry name" value="ATPase_P-typ_P_site"/>
</dbReference>
<feature type="domain" description="Cation-transporting P-type ATPase N-terminal" evidence="9">
    <location>
        <begin position="1"/>
        <end position="63"/>
    </location>
</feature>
<dbReference type="InterPro" id="IPR036412">
    <property type="entry name" value="HAD-like_sf"/>
</dbReference>
<dbReference type="InterPro" id="IPR059000">
    <property type="entry name" value="ATPase_P-type_domA"/>
</dbReference>
<dbReference type="AlphaFoldDB" id="D1Z2F7"/>
<dbReference type="InterPro" id="IPR001757">
    <property type="entry name" value="P_typ_ATPase"/>
</dbReference>
<evidence type="ECO:0000259" key="9">
    <source>
        <dbReference type="SMART" id="SM00831"/>
    </source>
</evidence>
<dbReference type="InterPro" id="IPR023214">
    <property type="entry name" value="HAD_sf"/>
</dbReference>
<keyword evidence="4" id="KW-0067">ATP-binding</keyword>